<keyword evidence="2" id="KW-0472">Membrane</keyword>
<keyword evidence="2" id="KW-1133">Transmembrane helix</keyword>
<dbReference type="AlphaFoldDB" id="A0A835RYC7"/>
<dbReference type="PROSITE" id="PS50011">
    <property type="entry name" value="PROTEIN_KINASE_DOM"/>
    <property type="match status" value="1"/>
</dbReference>
<name>A0A835RYC7_VANPL</name>
<dbReference type="PANTHER" id="PTHR48008:SF13">
    <property type="entry name" value="PROTEIN KINASE SUPERFAMILY PROTEIN"/>
    <property type="match status" value="1"/>
</dbReference>
<organism evidence="4 5">
    <name type="scientific">Vanilla planifolia</name>
    <name type="common">Vanilla</name>
    <dbReference type="NCBI Taxonomy" id="51239"/>
    <lineage>
        <taxon>Eukaryota</taxon>
        <taxon>Viridiplantae</taxon>
        <taxon>Streptophyta</taxon>
        <taxon>Embryophyta</taxon>
        <taxon>Tracheophyta</taxon>
        <taxon>Spermatophyta</taxon>
        <taxon>Magnoliopsida</taxon>
        <taxon>Liliopsida</taxon>
        <taxon>Asparagales</taxon>
        <taxon>Orchidaceae</taxon>
        <taxon>Vanilloideae</taxon>
        <taxon>Vanilleae</taxon>
        <taxon>Vanilla</taxon>
    </lineage>
</organism>
<feature type="region of interest" description="Disordered" evidence="1">
    <location>
        <begin position="38"/>
        <end position="60"/>
    </location>
</feature>
<evidence type="ECO:0000259" key="3">
    <source>
        <dbReference type="PROSITE" id="PS50011"/>
    </source>
</evidence>
<dbReference type="InterPro" id="IPR001245">
    <property type="entry name" value="Ser-Thr/Tyr_kinase_cat_dom"/>
</dbReference>
<evidence type="ECO:0000313" key="4">
    <source>
        <dbReference type="EMBL" id="KAG0496846.1"/>
    </source>
</evidence>
<feature type="transmembrane region" description="Helical" evidence="2">
    <location>
        <begin position="7"/>
        <end position="30"/>
    </location>
</feature>
<dbReference type="OrthoDB" id="242257at2759"/>
<dbReference type="GO" id="GO:0004672">
    <property type="term" value="F:protein kinase activity"/>
    <property type="evidence" value="ECO:0007669"/>
    <property type="project" value="InterPro"/>
</dbReference>
<keyword evidence="2" id="KW-0812">Transmembrane</keyword>
<dbReference type="Proteomes" id="UP000636800">
    <property type="component" value="Chromosome 1"/>
</dbReference>
<feature type="domain" description="Protein kinase" evidence="3">
    <location>
        <begin position="78"/>
        <end position="363"/>
    </location>
</feature>
<gene>
    <name evidence="4" type="ORF">HPP92_001537</name>
</gene>
<dbReference type="InterPro" id="IPR011009">
    <property type="entry name" value="Kinase-like_dom_sf"/>
</dbReference>
<protein>
    <recommendedName>
        <fullName evidence="3">Protein kinase domain-containing protein</fullName>
    </recommendedName>
</protein>
<dbReference type="Pfam" id="PF07714">
    <property type="entry name" value="PK_Tyr_Ser-Thr"/>
    <property type="match status" value="1"/>
</dbReference>
<comment type="caution">
    <text evidence="4">The sequence shown here is derived from an EMBL/GenBank/DDBJ whole genome shotgun (WGS) entry which is preliminary data.</text>
</comment>
<dbReference type="PANTHER" id="PTHR48008">
    <property type="entry name" value="LEUCINE-RICH REPEAT RECEPTOR-LIKE PROTEIN KINASE IMK3-RELATED"/>
    <property type="match status" value="1"/>
</dbReference>
<reference evidence="4 5" key="1">
    <citation type="journal article" date="2020" name="Nat. Food">
        <title>A phased Vanilla planifolia genome enables genetic improvement of flavour and production.</title>
        <authorList>
            <person name="Hasing T."/>
            <person name="Tang H."/>
            <person name="Brym M."/>
            <person name="Khazi F."/>
            <person name="Huang T."/>
            <person name="Chambers A.H."/>
        </authorList>
    </citation>
    <scope>NUCLEOTIDE SEQUENCE [LARGE SCALE GENOMIC DNA]</scope>
    <source>
        <tissue evidence="4">Leaf</tissue>
    </source>
</reference>
<evidence type="ECO:0000313" key="5">
    <source>
        <dbReference type="Proteomes" id="UP000636800"/>
    </source>
</evidence>
<accession>A0A835RYC7</accession>
<dbReference type="EMBL" id="JADCNL010000001">
    <property type="protein sequence ID" value="KAG0496846.1"/>
    <property type="molecule type" value="Genomic_DNA"/>
</dbReference>
<sequence length="363" mass="40391">MERRRKVLLGMVSVLLIVVFLSAMCFFFRISCTIRRRRRGSGDSPESGEFEHREKEADSEELVVFPGGERFRTQDILDAPGEVVWKSSYGTLYRAAIRLSADESGSGGGGSVSVMLLRFVRPACIGRTEDILPLVQLIGFLQHPNLVPLRALYVGPRGEKLFVHPFYEAGNLAQFLKGNLHTRGNEGTNKWNIIYELTLGIARGLEHLHHGFQRPLIHGNLKSKNVLLDADLQPRLSDIGLHLLLSPAAAQEMLEASTTEGYKAPELIKMRDASMESDVFSFGIVLLEMLTCKDALGCRLLVLKGELPKDFSFAAVNGIKDQKSNKEEALLRCYQLASSCCCPSPALRPDIKLVIRQLKEIGR</sequence>
<dbReference type="InterPro" id="IPR000719">
    <property type="entry name" value="Prot_kinase_dom"/>
</dbReference>
<evidence type="ECO:0000256" key="2">
    <source>
        <dbReference type="SAM" id="Phobius"/>
    </source>
</evidence>
<keyword evidence="5" id="KW-1185">Reference proteome</keyword>
<dbReference type="SUPFAM" id="SSF56112">
    <property type="entry name" value="Protein kinase-like (PK-like)"/>
    <property type="match status" value="1"/>
</dbReference>
<proteinExistence type="predicted"/>
<dbReference type="Gene3D" id="1.10.510.10">
    <property type="entry name" value="Transferase(Phosphotransferase) domain 1"/>
    <property type="match status" value="1"/>
</dbReference>
<dbReference type="GO" id="GO:0005524">
    <property type="term" value="F:ATP binding"/>
    <property type="evidence" value="ECO:0007669"/>
    <property type="project" value="InterPro"/>
</dbReference>
<dbReference type="InterPro" id="IPR052451">
    <property type="entry name" value="Ser/Thr_kinase-like"/>
</dbReference>
<evidence type="ECO:0000256" key="1">
    <source>
        <dbReference type="SAM" id="MobiDB-lite"/>
    </source>
</evidence>